<comment type="caution">
    <text evidence="2">The sequence shown here is derived from an EMBL/GenBank/DDBJ whole genome shotgun (WGS) entry which is preliminary data.</text>
</comment>
<dbReference type="GeneID" id="36517940"/>
<dbReference type="InterPro" id="IPR011042">
    <property type="entry name" value="6-blade_b-propeller_TolB-like"/>
</dbReference>
<accession>A0A2T0FNK5</accession>
<sequence>MTRPQCESSTAAAFVNEVGEFEVSVVASIPEIPFAHEAGIWLPATREVVFTSNQFFPACMRGKTKVTVSILSLDDNTLRTILPSPPIEAANGGTNYKGKALICQQGQGEIASGLVLLDTSEPYKTQVLLDSFHGRPFNSPNDVVILGLDDSIWFTDPNYGKEQCLKSECLLPNQVYCYDPKKQTVRVVADGFEKPNGIAFSNDYKVCYITDTGAFRFDGKTLKVDSTGASTIYSYDVIPLPSGKQAGYTLVNRRVFAYSATPAPDGIKIDSNGNVWSGCSDGIHVWNRDGVFLGKIPIEGGVANFVFTDPGTLIAFNETRLLKITNLKVRGVLDTSL</sequence>
<dbReference type="OrthoDB" id="423498at2759"/>
<gene>
    <name evidence="2" type="ORF">B9G98_04192</name>
</gene>
<dbReference type="EMBL" id="NDIQ01000022">
    <property type="protein sequence ID" value="PRT56572.1"/>
    <property type="molecule type" value="Genomic_DNA"/>
</dbReference>
<dbReference type="PANTHER" id="PTHR47064:SF2">
    <property type="entry name" value="SMP-30_GLUCONOLACTONASE_LRE-LIKE REGION DOMAIN-CONTAINING PROTEIN-RELATED"/>
    <property type="match status" value="1"/>
</dbReference>
<evidence type="ECO:0000259" key="1">
    <source>
        <dbReference type="Pfam" id="PF08450"/>
    </source>
</evidence>
<evidence type="ECO:0000313" key="2">
    <source>
        <dbReference type="EMBL" id="PRT56572.1"/>
    </source>
</evidence>
<dbReference type="SUPFAM" id="SSF63829">
    <property type="entry name" value="Calcium-dependent phosphotriesterase"/>
    <property type="match status" value="1"/>
</dbReference>
<reference evidence="2 3" key="1">
    <citation type="submission" date="2017-04" db="EMBL/GenBank/DDBJ databases">
        <title>Genome sequencing of [Candida] sorbophila.</title>
        <authorList>
            <person name="Ahn J.O."/>
        </authorList>
    </citation>
    <scope>NUCLEOTIDE SEQUENCE [LARGE SCALE GENOMIC DNA]</scope>
    <source>
        <strain evidence="2 3">DS02</strain>
    </source>
</reference>
<dbReference type="Pfam" id="PF08450">
    <property type="entry name" value="SGL"/>
    <property type="match status" value="1"/>
</dbReference>
<dbReference type="InterPro" id="IPR013658">
    <property type="entry name" value="SGL"/>
</dbReference>
<dbReference type="InterPro" id="IPR052988">
    <property type="entry name" value="Oryzine_lactonohydrolase"/>
</dbReference>
<dbReference type="STRING" id="45607.A0A2T0FNK5"/>
<name>A0A2T0FNK5_9ASCO</name>
<protein>
    <submittedName>
        <fullName evidence="2">Gluconolactonase</fullName>
    </submittedName>
</protein>
<keyword evidence="3" id="KW-1185">Reference proteome</keyword>
<proteinExistence type="predicted"/>
<dbReference type="AlphaFoldDB" id="A0A2T0FNK5"/>
<organism evidence="2 3">
    <name type="scientific">Wickerhamiella sorbophila</name>
    <dbReference type="NCBI Taxonomy" id="45607"/>
    <lineage>
        <taxon>Eukaryota</taxon>
        <taxon>Fungi</taxon>
        <taxon>Dikarya</taxon>
        <taxon>Ascomycota</taxon>
        <taxon>Saccharomycotina</taxon>
        <taxon>Dipodascomycetes</taxon>
        <taxon>Dipodascales</taxon>
        <taxon>Trichomonascaceae</taxon>
        <taxon>Wickerhamiella</taxon>
    </lineage>
</organism>
<feature type="domain" description="SMP-30/Gluconolactonase/LRE-like region" evidence="1">
    <location>
        <begin position="112"/>
        <end position="307"/>
    </location>
</feature>
<dbReference type="Proteomes" id="UP000238350">
    <property type="component" value="Unassembled WGS sequence"/>
</dbReference>
<dbReference type="PANTHER" id="PTHR47064">
    <property type="entry name" value="PUTATIVE (AFU_ORTHOLOGUE AFUA_1G08990)-RELATED"/>
    <property type="match status" value="1"/>
</dbReference>
<dbReference type="Gene3D" id="2.120.10.30">
    <property type="entry name" value="TolB, C-terminal domain"/>
    <property type="match status" value="1"/>
</dbReference>
<evidence type="ECO:0000313" key="3">
    <source>
        <dbReference type="Proteomes" id="UP000238350"/>
    </source>
</evidence>
<dbReference type="RefSeq" id="XP_024666517.1">
    <property type="nucleotide sequence ID" value="XM_024810749.1"/>
</dbReference>